<evidence type="ECO:0000313" key="1">
    <source>
        <dbReference type="EMBL" id="KAG0690615.1"/>
    </source>
</evidence>
<dbReference type="Proteomes" id="UP000697127">
    <property type="component" value="Unassembled WGS sequence"/>
</dbReference>
<keyword evidence="2" id="KW-1185">Reference proteome</keyword>
<proteinExistence type="predicted"/>
<name>A0A9P6WNX9_9ASCO</name>
<gene>
    <name evidence="1" type="ORF">C6P40_002247</name>
</gene>
<organism evidence="1 2">
    <name type="scientific">Pichia californica</name>
    <dbReference type="NCBI Taxonomy" id="460514"/>
    <lineage>
        <taxon>Eukaryota</taxon>
        <taxon>Fungi</taxon>
        <taxon>Dikarya</taxon>
        <taxon>Ascomycota</taxon>
        <taxon>Saccharomycotina</taxon>
        <taxon>Pichiomycetes</taxon>
        <taxon>Pichiales</taxon>
        <taxon>Pichiaceae</taxon>
        <taxon>Pichia</taxon>
    </lineage>
</organism>
<protein>
    <submittedName>
        <fullName evidence="1">Uncharacterized protein</fullName>
    </submittedName>
</protein>
<comment type="caution">
    <text evidence="1">The sequence shown here is derived from an EMBL/GenBank/DDBJ whole genome shotgun (WGS) entry which is preliminary data.</text>
</comment>
<dbReference type="OrthoDB" id="10554522at2759"/>
<dbReference type="EMBL" id="PUHW01000025">
    <property type="protein sequence ID" value="KAG0690615.1"/>
    <property type="molecule type" value="Genomic_DNA"/>
</dbReference>
<accession>A0A9P6WNX9</accession>
<evidence type="ECO:0000313" key="2">
    <source>
        <dbReference type="Proteomes" id="UP000697127"/>
    </source>
</evidence>
<reference evidence="1" key="1">
    <citation type="submission" date="2020-11" db="EMBL/GenBank/DDBJ databases">
        <title>Kefir isolates.</title>
        <authorList>
            <person name="Marcisauskas S."/>
            <person name="Kim Y."/>
            <person name="Blasche S."/>
        </authorList>
    </citation>
    <scope>NUCLEOTIDE SEQUENCE</scope>
    <source>
        <strain evidence="1">Olga-1</strain>
    </source>
</reference>
<dbReference type="AlphaFoldDB" id="A0A9P6WNX9"/>
<sequence length="107" mass="12394">MRAFRSTQNIRKDLLQNCISKTQSDNNSNSNNNLANTMEFVSSSYLNPDICEERMFNSAFNSNNNNTKTKTTANYPYFSNFYSQAQLDRMKTYIGKLPNQKPHFIIS</sequence>